<evidence type="ECO:0000313" key="8">
    <source>
        <dbReference type="Proteomes" id="UP000026961"/>
    </source>
</evidence>
<dbReference type="FunFam" id="1.20.120.980:FF:000001">
    <property type="entry name" value="Dipeptidyl peptidase 7"/>
    <property type="match status" value="1"/>
</dbReference>
<keyword evidence="4" id="KW-0378">Hydrolase</keyword>
<sequence>MRPLPLLLLILAAAASALARAPPRFPVPHARPRRGVVGAEEAVRGYDYEMRYFRQRLDHFSFLEEEGEEGDGFFQQRYLVGRGGGWAGAGGPIFFYCGNEGDIAWFAANSGLVWEAATRFAALVVFAEANLSSHLAPVSVFFLGGALIVRDPIPFTCSLQHRYYGESMPFGSKDKAYNNSKSLAYLTAEQALADYAVLLTDLKKNLSSEGSPVVLFGGSYGGMLAAWMRLKYPHIAVGALASSAPILQFEDVVPSTIFYDLVSNDFKRESLSCFQTIKDSWKALDAQGNGQDGLLKLSKTFHLCKTIKNTGELSDWLSSAYSYLAMVDYPMPADFMMPLPGNPIKELCTKIDNQPDGTSILERIYAGVNVYYNYTGTVDCFDLNDDPHGMDGWDWQACTEMVMPMSYSEDSMFPADKFNYTSYEKDCINSFGVEPRPQWITTEFGGHNISLVLERFGSNIIFFNGLLDPWSGGGVLKNISESVVAIIAPLGAHHIDLRPASKDGPDWLVRLRESELGIISGWLSDYYGARRGALLQRAAPIPWTLLHHS</sequence>
<reference evidence="7" key="1">
    <citation type="submission" date="2013-08" db="EMBL/GenBank/DDBJ databases">
        <title>Oryza genome evolution.</title>
        <authorList>
            <person name="Wing R.A."/>
            <person name="Panaud O."/>
            <person name="Oliveira A.C."/>
        </authorList>
    </citation>
    <scope>NUCLEOTIDE SEQUENCE</scope>
</reference>
<dbReference type="MEROPS" id="S28.A02"/>
<dbReference type="STRING" id="40148.A0A0D9YFF7"/>
<evidence type="ECO:0000256" key="5">
    <source>
        <dbReference type="ARBA" id="ARBA00023180"/>
    </source>
</evidence>
<dbReference type="HOGENOM" id="CLU_020959_0_1_1"/>
<keyword evidence="3 6" id="KW-0732">Signal</keyword>
<dbReference type="GO" id="GO:0008239">
    <property type="term" value="F:dipeptidyl-peptidase activity"/>
    <property type="evidence" value="ECO:0007669"/>
    <property type="project" value="TreeGrafter"/>
</dbReference>
<dbReference type="Proteomes" id="UP000026961">
    <property type="component" value="Chromosome 1"/>
</dbReference>
<dbReference type="InterPro" id="IPR029058">
    <property type="entry name" value="AB_hydrolase_fold"/>
</dbReference>
<evidence type="ECO:0000256" key="6">
    <source>
        <dbReference type="SAM" id="SignalP"/>
    </source>
</evidence>
<evidence type="ECO:0000256" key="1">
    <source>
        <dbReference type="ARBA" id="ARBA00011079"/>
    </source>
</evidence>
<dbReference type="EnsemblPlants" id="OGLUM01G36410.1">
    <property type="protein sequence ID" value="OGLUM01G36410.1"/>
    <property type="gene ID" value="OGLUM01G36410"/>
</dbReference>
<dbReference type="Pfam" id="PF05577">
    <property type="entry name" value="Peptidase_S28"/>
    <property type="match status" value="2"/>
</dbReference>
<keyword evidence="5" id="KW-0325">Glycoprotein</keyword>
<dbReference type="PANTHER" id="PTHR11010:SF38">
    <property type="entry name" value="LYSOSOMAL PRO-X CARBOXYPEPTIDASE"/>
    <property type="match status" value="1"/>
</dbReference>
<dbReference type="Gene3D" id="1.20.120.980">
    <property type="entry name" value="Serine carboxypeptidase S28, SKS domain"/>
    <property type="match status" value="1"/>
</dbReference>
<dbReference type="GO" id="GO:0006508">
    <property type="term" value="P:proteolysis"/>
    <property type="evidence" value="ECO:0007669"/>
    <property type="project" value="UniProtKB-KW"/>
</dbReference>
<dbReference type="InterPro" id="IPR008758">
    <property type="entry name" value="Peptidase_S28"/>
</dbReference>
<keyword evidence="2" id="KW-0645">Protease</keyword>
<name>A0A0D9YFF7_9ORYZ</name>
<evidence type="ECO:0008006" key="9">
    <source>
        <dbReference type="Google" id="ProtNLM"/>
    </source>
</evidence>
<comment type="similarity">
    <text evidence="1">Belongs to the peptidase S28 family.</text>
</comment>
<accession>A0A0D9YFF7</accession>
<dbReference type="InterPro" id="IPR042269">
    <property type="entry name" value="Ser_carbopepase_S28_SKS"/>
</dbReference>
<evidence type="ECO:0000256" key="3">
    <source>
        <dbReference type="ARBA" id="ARBA00022729"/>
    </source>
</evidence>
<dbReference type="PANTHER" id="PTHR11010">
    <property type="entry name" value="PROTEASE S28 PRO-X CARBOXYPEPTIDASE-RELATED"/>
    <property type="match status" value="1"/>
</dbReference>
<evidence type="ECO:0000256" key="4">
    <source>
        <dbReference type="ARBA" id="ARBA00022801"/>
    </source>
</evidence>
<dbReference type="eggNOG" id="KOG2183">
    <property type="taxonomic scope" value="Eukaryota"/>
</dbReference>
<reference evidence="7" key="3">
    <citation type="submission" date="2018-05" db="EMBL/GenBank/DDBJ databases">
        <title>OgluRS3 (Oryza glumaepatula Reference Sequence Version 3).</title>
        <authorList>
            <person name="Zhang J."/>
            <person name="Kudrna D."/>
            <person name="Lee S."/>
            <person name="Talag J."/>
            <person name="Welchert J."/>
            <person name="Wing R.A."/>
        </authorList>
    </citation>
    <scope>NUCLEOTIDE SEQUENCE [LARGE SCALE GENOMIC DNA]</scope>
</reference>
<dbReference type="Gramene" id="OGLUM01G36410.1">
    <property type="protein sequence ID" value="OGLUM01G36410.1"/>
    <property type="gene ID" value="OGLUM01G36410"/>
</dbReference>
<reference evidence="7" key="2">
    <citation type="submission" date="2015-04" db="UniProtKB">
        <authorList>
            <consortium name="EnsemblPlants"/>
        </authorList>
    </citation>
    <scope>IDENTIFICATION</scope>
</reference>
<protein>
    <recommendedName>
        <fullName evidence="9">Lysosomal Pro-X carboxypeptidase</fullName>
    </recommendedName>
</protein>
<proteinExistence type="inferred from homology"/>
<evidence type="ECO:0000256" key="2">
    <source>
        <dbReference type="ARBA" id="ARBA00022670"/>
    </source>
</evidence>
<dbReference type="AlphaFoldDB" id="A0A0D9YFF7"/>
<keyword evidence="8" id="KW-1185">Reference proteome</keyword>
<dbReference type="SUPFAM" id="SSF53474">
    <property type="entry name" value="alpha/beta-Hydrolases"/>
    <property type="match status" value="1"/>
</dbReference>
<dbReference type="Gene3D" id="3.40.50.1820">
    <property type="entry name" value="alpha/beta hydrolase"/>
    <property type="match status" value="2"/>
</dbReference>
<organism evidence="7">
    <name type="scientific">Oryza glumipatula</name>
    <dbReference type="NCBI Taxonomy" id="40148"/>
    <lineage>
        <taxon>Eukaryota</taxon>
        <taxon>Viridiplantae</taxon>
        <taxon>Streptophyta</taxon>
        <taxon>Embryophyta</taxon>
        <taxon>Tracheophyta</taxon>
        <taxon>Spermatophyta</taxon>
        <taxon>Magnoliopsida</taxon>
        <taxon>Liliopsida</taxon>
        <taxon>Poales</taxon>
        <taxon>Poaceae</taxon>
        <taxon>BOP clade</taxon>
        <taxon>Oryzoideae</taxon>
        <taxon>Oryzeae</taxon>
        <taxon>Oryzinae</taxon>
        <taxon>Oryza</taxon>
    </lineage>
</organism>
<evidence type="ECO:0000313" key="7">
    <source>
        <dbReference type="EnsemblPlants" id="OGLUM01G36410.1"/>
    </source>
</evidence>
<dbReference type="GO" id="GO:0070008">
    <property type="term" value="F:serine-type exopeptidase activity"/>
    <property type="evidence" value="ECO:0007669"/>
    <property type="project" value="InterPro"/>
</dbReference>
<feature type="signal peptide" evidence="6">
    <location>
        <begin position="1"/>
        <end position="19"/>
    </location>
</feature>
<feature type="chain" id="PRO_5002351076" description="Lysosomal Pro-X carboxypeptidase" evidence="6">
    <location>
        <begin position="20"/>
        <end position="549"/>
    </location>
</feature>